<keyword evidence="6" id="KW-1185">Reference proteome</keyword>
<dbReference type="Proteomes" id="UP001596395">
    <property type="component" value="Unassembled WGS sequence"/>
</dbReference>
<dbReference type="InterPro" id="IPR036388">
    <property type="entry name" value="WH-like_DNA-bd_sf"/>
</dbReference>
<dbReference type="SUPFAM" id="SSF88659">
    <property type="entry name" value="Sigma3 and sigma4 domains of RNA polymerase sigma factors"/>
    <property type="match status" value="1"/>
</dbReference>
<dbReference type="PANTHER" id="PTHR34236:SF1">
    <property type="entry name" value="DIMETHYL SULFOXIDE REDUCTASE TRANSCRIPTIONAL ACTIVATOR"/>
    <property type="match status" value="1"/>
</dbReference>
<evidence type="ECO:0000259" key="4">
    <source>
        <dbReference type="Pfam" id="PF24278"/>
    </source>
</evidence>
<feature type="domain" description="HVO-0513-like N-terminal" evidence="4">
    <location>
        <begin position="19"/>
        <end position="152"/>
    </location>
</feature>
<accession>A0ABD5VEK7</accession>
<organism evidence="5 6">
    <name type="scientific">Halorubellus litoreus</name>
    <dbReference type="NCBI Taxonomy" id="755308"/>
    <lineage>
        <taxon>Archaea</taxon>
        <taxon>Methanobacteriati</taxon>
        <taxon>Methanobacteriota</taxon>
        <taxon>Stenosarchaea group</taxon>
        <taxon>Halobacteria</taxon>
        <taxon>Halobacteriales</taxon>
        <taxon>Halorubellaceae</taxon>
        <taxon>Halorubellus</taxon>
    </lineage>
</organism>
<gene>
    <name evidence="5" type="ORF">ACFQGB_13775</name>
</gene>
<evidence type="ECO:0000256" key="1">
    <source>
        <dbReference type="ARBA" id="ARBA00023015"/>
    </source>
</evidence>
<feature type="domain" description="HTH bat-type" evidence="3">
    <location>
        <begin position="163"/>
        <end position="214"/>
    </location>
</feature>
<evidence type="ECO:0000313" key="6">
    <source>
        <dbReference type="Proteomes" id="UP001596395"/>
    </source>
</evidence>
<evidence type="ECO:0000259" key="3">
    <source>
        <dbReference type="Pfam" id="PF04967"/>
    </source>
</evidence>
<evidence type="ECO:0000313" key="5">
    <source>
        <dbReference type="EMBL" id="MFC6953935.1"/>
    </source>
</evidence>
<keyword evidence="1" id="KW-0805">Transcription regulation</keyword>
<dbReference type="InterPro" id="IPR007050">
    <property type="entry name" value="HTH_bacterioopsin"/>
</dbReference>
<dbReference type="Pfam" id="PF04967">
    <property type="entry name" value="HTH_10"/>
    <property type="match status" value="1"/>
</dbReference>
<protein>
    <submittedName>
        <fullName evidence="5">Helix-turn-helix domain-containing protein</fullName>
    </submittedName>
</protein>
<comment type="caution">
    <text evidence="5">The sequence shown here is derived from an EMBL/GenBank/DDBJ whole genome shotgun (WGS) entry which is preliminary data.</text>
</comment>
<dbReference type="EMBL" id="JBHSXN010000002">
    <property type="protein sequence ID" value="MFC6953935.1"/>
    <property type="molecule type" value="Genomic_DNA"/>
</dbReference>
<name>A0ABD5VEK7_9EURY</name>
<sequence>MRYVTAVYHPESGDAFQAWGQALADAEGVTREYIHRVELHEDGTVAALVSVRGDADAAAAALRECPSVHDVAMQAPRDGAALAYLHHDTNPKAAAMLRARRQTCVVMDHPIVVRESGAFEVTYLGTDAAFAETFGEVPDFDVPFDVLETGEYTPCRRDAFDCLTDRQEDVVATAVELGYYQNPREATQEDVADALGCSPGNVGEHLRKAEQRVFSQFVDCPD</sequence>
<keyword evidence="2" id="KW-0804">Transcription</keyword>
<proteinExistence type="predicted"/>
<dbReference type="Pfam" id="PF24278">
    <property type="entry name" value="HVO_0513_N"/>
    <property type="match status" value="1"/>
</dbReference>
<reference evidence="5 6" key="1">
    <citation type="journal article" date="2019" name="Int. J. Syst. Evol. Microbiol.">
        <title>The Global Catalogue of Microorganisms (GCM) 10K type strain sequencing project: providing services to taxonomists for standard genome sequencing and annotation.</title>
        <authorList>
            <consortium name="The Broad Institute Genomics Platform"/>
            <consortium name="The Broad Institute Genome Sequencing Center for Infectious Disease"/>
            <person name="Wu L."/>
            <person name="Ma J."/>
        </authorList>
    </citation>
    <scope>NUCLEOTIDE SEQUENCE [LARGE SCALE GENOMIC DNA]</scope>
    <source>
        <strain evidence="5 6">GX26</strain>
    </source>
</reference>
<dbReference type="RefSeq" id="WP_336350883.1">
    <property type="nucleotide sequence ID" value="NZ_JAZAQL010000002.1"/>
</dbReference>
<evidence type="ECO:0000256" key="2">
    <source>
        <dbReference type="ARBA" id="ARBA00023163"/>
    </source>
</evidence>
<dbReference type="AlphaFoldDB" id="A0ABD5VEK7"/>
<dbReference type="Gene3D" id="1.10.10.10">
    <property type="entry name" value="Winged helix-like DNA-binding domain superfamily/Winged helix DNA-binding domain"/>
    <property type="match status" value="1"/>
</dbReference>
<dbReference type="InterPro" id="IPR056493">
    <property type="entry name" value="HVO_0513_N"/>
</dbReference>
<dbReference type="InterPro" id="IPR013324">
    <property type="entry name" value="RNA_pol_sigma_r3/r4-like"/>
</dbReference>
<dbReference type="PANTHER" id="PTHR34236">
    <property type="entry name" value="DIMETHYL SULFOXIDE REDUCTASE TRANSCRIPTIONAL ACTIVATOR"/>
    <property type="match status" value="1"/>
</dbReference>